<dbReference type="CDD" id="cd11304">
    <property type="entry name" value="Cadherin_repeat"/>
    <property type="match status" value="1"/>
</dbReference>
<comment type="caution">
    <text evidence="11">The sequence shown here is derived from an EMBL/GenBank/DDBJ whole genome shotgun (WGS) entry which is preliminary data.</text>
</comment>
<keyword evidence="7" id="KW-0472">Membrane</keyword>
<keyword evidence="3 9" id="KW-0732">Signal</keyword>
<dbReference type="GO" id="GO:0007156">
    <property type="term" value="P:homophilic cell adhesion via plasma membrane adhesion molecules"/>
    <property type="evidence" value="ECO:0007669"/>
    <property type="project" value="InterPro"/>
</dbReference>
<dbReference type="InterPro" id="IPR015919">
    <property type="entry name" value="Cadherin-like_sf"/>
</dbReference>
<evidence type="ECO:0000256" key="4">
    <source>
        <dbReference type="ARBA" id="ARBA00022737"/>
    </source>
</evidence>
<feature type="signal peptide" evidence="9">
    <location>
        <begin position="1"/>
        <end position="18"/>
    </location>
</feature>
<dbReference type="GO" id="GO:0016339">
    <property type="term" value="P:calcium-dependent cell-cell adhesion via plasma membrane cell adhesion molecules"/>
    <property type="evidence" value="ECO:0007669"/>
    <property type="project" value="TreeGrafter"/>
</dbReference>
<evidence type="ECO:0000259" key="10">
    <source>
        <dbReference type="PROSITE" id="PS50268"/>
    </source>
</evidence>
<evidence type="ECO:0000313" key="12">
    <source>
        <dbReference type="Proteomes" id="UP000550707"/>
    </source>
</evidence>
<dbReference type="GO" id="GO:0034332">
    <property type="term" value="P:adherens junction organization"/>
    <property type="evidence" value="ECO:0007669"/>
    <property type="project" value="TreeGrafter"/>
</dbReference>
<dbReference type="SMART" id="SM00112">
    <property type="entry name" value="CA"/>
    <property type="match status" value="1"/>
</dbReference>
<dbReference type="GO" id="GO:0008013">
    <property type="term" value="F:beta-catenin binding"/>
    <property type="evidence" value="ECO:0007669"/>
    <property type="project" value="TreeGrafter"/>
</dbReference>
<dbReference type="PANTHER" id="PTHR24027">
    <property type="entry name" value="CADHERIN-23"/>
    <property type="match status" value="1"/>
</dbReference>
<dbReference type="InterPro" id="IPR002126">
    <property type="entry name" value="Cadherin-like_dom"/>
</dbReference>
<reference evidence="11 12" key="1">
    <citation type="journal article" date="2020" name="Nature">
        <title>Six reference-quality genomes reveal evolution of bat adaptations.</title>
        <authorList>
            <person name="Jebb D."/>
            <person name="Huang Z."/>
            <person name="Pippel M."/>
            <person name="Hughes G.M."/>
            <person name="Lavrichenko K."/>
            <person name="Devanna P."/>
            <person name="Winkler S."/>
            <person name="Jermiin L.S."/>
            <person name="Skirmuntt E.C."/>
            <person name="Katzourakis A."/>
            <person name="Burkitt-Gray L."/>
            <person name="Ray D.A."/>
            <person name="Sullivan K.A.M."/>
            <person name="Roscito J.G."/>
            <person name="Kirilenko B.M."/>
            <person name="Davalos L.M."/>
            <person name="Corthals A.P."/>
            <person name="Power M.L."/>
            <person name="Jones G."/>
            <person name="Ransome R.D."/>
            <person name="Dechmann D.K.N."/>
            <person name="Locatelli A.G."/>
            <person name="Puechmaille S.J."/>
            <person name="Fedrigo O."/>
            <person name="Jarvis E.D."/>
            <person name="Hiller M."/>
            <person name="Vernes S.C."/>
            <person name="Myers E.W."/>
            <person name="Teeling E.C."/>
        </authorList>
    </citation>
    <scope>NUCLEOTIDE SEQUENCE [LARGE SCALE GENOMIC DNA]</scope>
    <source>
        <strain evidence="11">MMolMol1</strain>
        <tissue evidence="11">Muscle</tissue>
    </source>
</reference>
<keyword evidence="2" id="KW-0812">Transmembrane</keyword>
<evidence type="ECO:0000256" key="2">
    <source>
        <dbReference type="ARBA" id="ARBA00022692"/>
    </source>
</evidence>
<keyword evidence="5 8" id="KW-0106">Calcium</keyword>
<dbReference type="PROSITE" id="PS50268">
    <property type="entry name" value="CADHERIN_2"/>
    <property type="match status" value="1"/>
</dbReference>
<dbReference type="GO" id="GO:0005912">
    <property type="term" value="C:adherens junction"/>
    <property type="evidence" value="ECO:0007669"/>
    <property type="project" value="TreeGrafter"/>
</dbReference>
<dbReference type="GO" id="GO:0007043">
    <property type="term" value="P:cell-cell junction assembly"/>
    <property type="evidence" value="ECO:0007669"/>
    <property type="project" value="TreeGrafter"/>
</dbReference>
<dbReference type="AlphaFoldDB" id="A0A7J8C689"/>
<evidence type="ECO:0000256" key="1">
    <source>
        <dbReference type="ARBA" id="ARBA00004167"/>
    </source>
</evidence>
<keyword evidence="4" id="KW-0677">Repeat</keyword>
<evidence type="ECO:0000256" key="8">
    <source>
        <dbReference type="PROSITE-ProRule" id="PRU00043"/>
    </source>
</evidence>
<keyword evidence="12" id="KW-1185">Reference proteome</keyword>
<evidence type="ECO:0000256" key="9">
    <source>
        <dbReference type="SAM" id="SignalP"/>
    </source>
</evidence>
<dbReference type="GO" id="GO:0016342">
    <property type="term" value="C:catenin complex"/>
    <property type="evidence" value="ECO:0007669"/>
    <property type="project" value="TreeGrafter"/>
</dbReference>
<organism evidence="11 12">
    <name type="scientific">Molossus molossus</name>
    <name type="common">Pallas' mastiff bat</name>
    <name type="synonym">Vespertilio molossus</name>
    <dbReference type="NCBI Taxonomy" id="27622"/>
    <lineage>
        <taxon>Eukaryota</taxon>
        <taxon>Metazoa</taxon>
        <taxon>Chordata</taxon>
        <taxon>Craniata</taxon>
        <taxon>Vertebrata</taxon>
        <taxon>Euteleostomi</taxon>
        <taxon>Mammalia</taxon>
        <taxon>Eutheria</taxon>
        <taxon>Laurasiatheria</taxon>
        <taxon>Chiroptera</taxon>
        <taxon>Yangochiroptera</taxon>
        <taxon>Molossidae</taxon>
        <taxon>Molossus</taxon>
    </lineage>
</organism>
<dbReference type="PRINTS" id="PR00205">
    <property type="entry name" value="CADHERIN"/>
</dbReference>
<dbReference type="GO" id="GO:0000902">
    <property type="term" value="P:cell morphogenesis"/>
    <property type="evidence" value="ECO:0007669"/>
    <property type="project" value="TreeGrafter"/>
</dbReference>
<dbReference type="EMBL" id="JACASF010000021">
    <property type="protein sequence ID" value="KAF6406346.1"/>
    <property type="molecule type" value="Genomic_DNA"/>
</dbReference>
<evidence type="ECO:0000256" key="6">
    <source>
        <dbReference type="ARBA" id="ARBA00022989"/>
    </source>
</evidence>
<sequence>MIPAWLWLLCFSIPQALPEAQTTELYVEVPENYGGNFPLYLTKLPLPREEAEGQIVLSGNLGMAAEGPFAVDPESSFLLVTRALDREEQAEYQLQVTLETEDGHVLWGPQPVLVHVKDENDQVPHFSQAISRVQLSQGTRPVCPLHTHQAFPSSSLRLRMRMSQEQLTQISDSTS</sequence>
<keyword evidence="6" id="KW-1133">Transmembrane helix</keyword>
<dbReference type="GO" id="GO:0045296">
    <property type="term" value="F:cadherin binding"/>
    <property type="evidence" value="ECO:0007669"/>
    <property type="project" value="TreeGrafter"/>
</dbReference>
<feature type="domain" description="Cadherin" evidence="10">
    <location>
        <begin position="69"/>
        <end position="126"/>
    </location>
</feature>
<gene>
    <name evidence="11" type="ORF">HJG59_002544</name>
</gene>
<dbReference type="InterPro" id="IPR039808">
    <property type="entry name" value="Cadherin"/>
</dbReference>
<dbReference type="GO" id="GO:0044331">
    <property type="term" value="P:cell-cell adhesion mediated by cadherin"/>
    <property type="evidence" value="ECO:0007669"/>
    <property type="project" value="TreeGrafter"/>
</dbReference>
<proteinExistence type="predicted"/>
<name>A0A7J8C689_MOLMO</name>
<dbReference type="PANTHER" id="PTHR24027:SF422">
    <property type="entry name" value="CADHERIN DOMAIN-CONTAINING PROTEIN"/>
    <property type="match status" value="1"/>
</dbReference>
<evidence type="ECO:0000256" key="3">
    <source>
        <dbReference type="ARBA" id="ARBA00022729"/>
    </source>
</evidence>
<accession>A0A7J8C689</accession>
<dbReference type="Proteomes" id="UP000550707">
    <property type="component" value="Unassembled WGS sequence"/>
</dbReference>
<dbReference type="FunFam" id="2.60.40.60:FF:000240">
    <property type="entry name" value="Cadherin 16"/>
    <property type="match status" value="1"/>
</dbReference>
<dbReference type="Gene3D" id="2.60.40.60">
    <property type="entry name" value="Cadherins"/>
    <property type="match status" value="1"/>
</dbReference>
<dbReference type="SUPFAM" id="SSF49313">
    <property type="entry name" value="Cadherin-like"/>
    <property type="match status" value="1"/>
</dbReference>
<comment type="subcellular location">
    <subcellularLocation>
        <location evidence="1">Membrane</location>
        <topology evidence="1">Single-pass membrane protein</topology>
    </subcellularLocation>
</comment>
<dbReference type="GO" id="GO:0016477">
    <property type="term" value="P:cell migration"/>
    <property type="evidence" value="ECO:0007669"/>
    <property type="project" value="TreeGrafter"/>
</dbReference>
<dbReference type="GO" id="GO:0005509">
    <property type="term" value="F:calcium ion binding"/>
    <property type="evidence" value="ECO:0007669"/>
    <property type="project" value="UniProtKB-UniRule"/>
</dbReference>
<protein>
    <submittedName>
        <fullName evidence="11">Cadherin 16</fullName>
    </submittedName>
</protein>
<evidence type="ECO:0000256" key="5">
    <source>
        <dbReference type="ARBA" id="ARBA00022837"/>
    </source>
</evidence>
<feature type="chain" id="PRO_5029736977" evidence="9">
    <location>
        <begin position="19"/>
        <end position="175"/>
    </location>
</feature>
<evidence type="ECO:0000256" key="7">
    <source>
        <dbReference type="ARBA" id="ARBA00023136"/>
    </source>
</evidence>
<evidence type="ECO:0000313" key="11">
    <source>
        <dbReference type="EMBL" id="KAF6406346.1"/>
    </source>
</evidence>